<dbReference type="PANTHER" id="PTHR43875">
    <property type="entry name" value="MALTODEXTRIN IMPORT ATP-BINDING PROTEIN MSMX"/>
    <property type="match status" value="1"/>
</dbReference>
<keyword evidence="5" id="KW-1278">Translocase</keyword>
<dbReference type="GO" id="GO:0005524">
    <property type="term" value="F:ATP binding"/>
    <property type="evidence" value="ECO:0007669"/>
    <property type="project" value="UniProtKB-KW"/>
</dbReference>
<dbReference type="Gene3D" id="3.40.50.300">
    <property type="entry name" value="P-loop containing nucleotide triphosphate hydrolases"/>
    <property type="match status" value="1"/>
</dbReference>
<evidence type="ECO:0000256" key="2">
    <source>
        <dbReference type="ARBA" id="ARBA00022475"/>
    </source>
</evidence>
<dbReference type="PANTHER" id="PTHR43875:SF15">
    <property type="entry name" value="TREHALOSE IMPORT ATP-BINDING PROTEIN SUGC"/>
    <property type="match status" value="1"/>
</dbReference>
<evidence type="ECO:0000259" key="7">
    <source>
        <dbReference type="PROSITE" id="PS50893"/>
    </source>
</evidence>
<sequence length="372" mass="41999">MKTKIEFRGVSKSYGEVQVLHDLNFSIEENEFFVLFGPAGAGKTTIMKLIAGLEFVSSGTILIDGKDATAIAPEKRKIRMAFENFTLYPHLTVFENLASPLRNNKYSKQEIKNRVQKTAQMLEIDPYLNRLPKQLSGGQKQRVSLGRALVMESGVYLLDEPLAHLDAKLRSELRSEFQNLKTSLRNSTVVYVTHDYTEAMSLGDRVCVIEDKKIVQIDTPQSIYNNPRNVSVARMFGQPEINILPMETDLHKKTVFNQLFEIPLAGTPLEAHLDLYGKPSVIFGCRPRDWEFSLEHGYFQDGFVQGEVVGFEIKNFRGIILSRLENGQYISVSCDEYSPVAPGSRIYLKPNPAAGYLFDADTEQNVSLGREM</sequence>
<keyword evidence="9" id="KW-1185">Reference proteome</keyword>
<dbReference type="InterPro" id="IPR003593">
    <property type="entry name" value="AAA+_ATPase"/>
</dbReference>
<accession>A0A926EQ16</accession>
<reference evidence="8" key="1">
    <citation type="submission" date="2020-08" db="EMBL/GenBank/DDBJ databases">
        <title>Genome public.</title>
        <authorList>
            <person name="Liu C."/>
            <person name="Sun Q."/>
        </authorList>
    </citation>
    <scope>NUCLEOTIDE SEQUENCE</scope>
    <source>
        <strain evidence="8">NSJ-64</strain>
    </source>
</reference>
<evidence type="ECO:0000313" key="9">
    <source>
        <dbReference type="Proteomes" id="UP000623678"/>
    </source>
</evidence>
<evidence type="ECO:0000256" key="1">
    <source>
        <dbReference type="ARBA" id="ARBA00022448"/>
    </source>
</evidence>
<dbReference type="GO" id="GO:0140359">
    <property type="term" value="F:ABC-type transporter activity"/>
    <property type="evidence" value="ECO:0007669"/>
    <property type="project" value="UniProtKB-ARBA"/>
</dbReference>
<dbReference type="FunFam" id="3.40.50.300:FF:000042">
    <property type="entry name" value="Maltose/maltodextrin ABC transporter, ATP-binding protein"/>
    <property type="match status" value="1"/>
</dbReference>
<dbReference type="PROSITE" id="PS50893">
    <property type="entry name" value="ABC_TRANSPORTER_2"/>
    <property type="match status" value="1"/>
</dbReference>
<keyword evidence="6" id="KW-0472">Membrane</keyword>
<dbReference type="InterPro" id="IPR008995">
    <property type="entry name" value="Mo/tungstate-bd_C_term_dom"/>
</dbReference>
<dbReference type="InterPro" id="IPR047641">
    <property type="entry name" value="ABC_transpr_MalK/UgpC-like"/>
</dbReference>
<organism evidence="8 9">
    <name type="scientific">Youxingia wuxianensis</name>
    <dbReference type="NCBI Taxonomy" id="2763678"/>
    <lineage>
        <taxon>Bacteria</taxon>
        <taxon>Bacillati</taxon>
        <taxon>Bacillota</taxon>
        <taxon>Clostridia</taxon>
        <taxon>Eubacteriales</taxon>
        <taxon>Oscillospiraceae</taxon>
        <taxon>Youxingia</taxon>
    </lineage>
</organism>
<dbReference type="Pfam" id="PF00005">
    <property type="entry name" value="ABC_tran"/>
    <property type="match status" value="1"/>
</dbReference>
<name>A0A926EQ16_9FIRM</name>
<dbReference type="SMART" id="SM00382">
    <property type="entry name" value="AAA"/>
    <property type="match status" value="1"/>
</dbReference>
<keyword evidence="4 8" id="KW-0067">ATP-binding</keyword>
<keyword evidence="1" id="KW-0813">Transport</keyword>
<dbReference type="SUPFAM" id="SSF52540">
    <property type="entry name" value="P-loop containing nucleoside triphosphate hydrolases"/>
    <property type="match status" value="1"/>
</dbReference>
<feature type="domain" description="ABC transporter" evidence="7">
    <location>
        <begin position="5"/>
        <end position="236"/>
    </location>
</feature>
<dbReference type="Gene3D" id="2.40.50.140">
    <property type="entry name" value="Nucleic acid-binding proteins"/>
    <property type="match status" value="1"/>
</dbReference>
<dbReference type="RefSeq" id="WP_262395086.1">
    <property type="nucleotide sequence ID" value="NZ_JACRTD010000004.1"/>
</dbReference>
<dbReference type="Gene3D" id="2.40.50.100">
    <property type="match status" value="1"/>
</dbReference>
<dbReference type="PROSITE" id="PS00211">
    <property type="entry name" value="ABC_TRANSPORTER_1"/>
    <property type="match status" value="1"/>
</dbReference>
<dbReference type="InterPro" id="IPR003439">
    <property type="entry name" value="ABC_transporter-like_ATP-bd"/>
</dbReference>
<comment type="caution">
    <text evidence="8">The sequence shown here is derived from an EMBL/GenBank/DDBJ whole genome shotgun (WGS) entry which is preliminary data.</text>
</comment>
<keyword evidence="3" id="KW-0547">Nucleotide-binding</keyword>
<evidence type="ECO:0000256" key="5">
    <source>
        <dbReference type="ARBA" id="ARBA00022967"/>
    </source>
</evidence>
<dbReference type="InterPro" id="IPR012340">
    <property type="entry name" value="NA-bd_OB-fold"/>
</dbReference>
<proteinExistence type="predicted"/>
<dbReference type="EMBL" id="JACRTD010000004">
    <property type="protein sequence ID" value="MBC8585302.1"/>
    <property type="molecule type" value="Genomic_DNA"/>
</dbReference>
<dbReference type="SUPFAM" id="SSF50331">
    <property type="entry name" value="MOP-like"/>
    <property type="match status" value="1"/>
</dbReference>
<dbReference type="GO" id="GO:0016887">
    <property type="term" value="F:ATP hydrolysis activity"/>
    <property type="evidence" value="ECO:0007669"/>
    <property type="project" value="InterPro"/>
</dbReference>
<evidence type="ECO:0000256" key="6">
    <source>
        <dbReference type="ARBA" id="ARBA00023136"/>
    </source>
</evidence>
<dbReference type="InterPro" id="IPR027417">
    <property type="entry name" value="P-loop_NTPase"/>
</dbReference>
<gene>
    <name evidence="8" type="ORF">H8705_06865</name>
</gene>
<evidence type="ECO:0000256" key="3">
    <source>
        <dbReference type="ARBA" id="ARBA00022741"/>
    </source>
</evidence>
<dbReference type="AlphaFoldDB" id="A0A926EQ16"/>
<protein>
    <submittedName>
        <fullName evidence="8">ABC transporter ATP-binding protein</fullName>
    </submittedName>
</protein>
<dbReference type="Proteomes" id="UP000623678">
    <property type="component" value="Unassembled WGS sequence"/>
</dbReference>
<evidence type="ECO:0000313" key="8">
    <source>
        <dbReference type="EMBL" id="MBC8585302.1"/>
    </source>
</evidence>
<dbReference type="InterPro" id="IPR017871">
    <property type="entry name" value="ABC_transporter-like_CS"/>
</dbReference>
<keyword evidence="2" id="KW-1003">Cell membrane</keyword>
<evidence type="ECO:0000256" key="4">
    <source>
        <dbReference type="ARBA" id="ARBA00022840"/>
    </source>
</evidence>
<dbReference type="GO" id="GO:0055052">
    <property type="term" value="C:ATP-binding cassette (ABC) transporter complex, substrate-binding subunit-containing"/>
    <property type="evidence" value="ECO:0007669"/>
    <property type="project" value="TreeGrafter"/>
</dbReference>